<dbReference type="RefSeq" id="WP_191212151.1">
    <property type="nucleotide sequence ID" value="NZ_BAABKL010000005.1"/>
</dbReference>
<dbReference type="AlphaFoldDB" id="A0A927F3H4"/>
<gene>
    <name evidence="1" type="ORF">IF129_25240</name>
</gene>
<organism evidence="1 2">
    <name type="scientific">Streptomyces chumphonensis</name>
    <dbReference type="NCBI Taxonomy" id="1214925"/>
    <lineage>
        <taxon>Bacteria</taxon>
        <taxon>Bacillati</taxon>
        <taxon>Actinomycetota</taxon>
        <taxon>Actinomycetes</taxon>
        <taxon>Kitasatosporales</taxon>
        <taxon>Streptomycetaceae</taxon>
        <taxon>Streptomyces</taxon>
    </lineage>
</organism>
<evidence type="ECO:0000313" key="1">
    <source>
        <dbReference type="EMBL" id="MBD3934854.1"/>
    </source>
</evidence>
<dbReference type="PRINTS" id="PR00368">
    <property type="entry name" value="FADPNR"/>
</dbReference>
<dbReference type="PANTHER" id="PTHR43014">
    <property type="entry name" value="MERCURIC REDUCTASE"/>
    <property type="match status" value="1"/>
</dbReference>
<dbReference type="Proteomes" id="UP000632289">
    <property type="component" value="Unassembled WGS sequence"/>
</dbReference>
<evidence type="ECO:0000313" key="2">
    <source>
        <dbReference type="Proteomes" id="UP000632289"/>
    </source>
</evidence>
<proteinExistence type="predicted"/>
<dbReference type="PANTHER" id="PTHR43014:SF2">
    <property type="entry name" value="MERCURIC REDUCTASE"/>
    <property type="match status" value="1"/>
</dbReference>
<dbReference type="SUPFAM" id="SSF51905">
    <property type="entry name" value="FAD/NAD(P)-binding domain"/>
    <property type="match status" value="1"/>
</dbReference>
<name>A0A927F3H4_9ACTN</name>
<comment type="caution">
    <text evidence="1">The sequence shown here is derived from an EMBL/GenBank/DDBJ whole genome shotgun (WGS) entry which is preliminary data.</text>
</comment>
<keyword evidence="2" id="KW-1185">Reference proteome</keyword>
<dbReference type="Gene3D" id="3.50.50.60">
    <property type="entry name" value="FAD/NAD(P)-binding domain"/>
    <property type="match status" value="2"/>
</dbReference>
<dbReference type="Pfam" id="PF12831">
    <property type="entry name" value="FAD_oxidored"/>
    <property type="match status" value="1"/>
</dbReference>
<dbReference type="PRINTS" id="PR00469">
    <property type="entry name" value="PNDRDTASEII"/>
</dbReference>
<accession>A0A927F3H4</accession>
<dbReference type="GO" id="GO:0003955">
    <property type="term" value="F:NAD(P)H dehydrogenase (quinone) activity"/>
    <property type="evidence" value="ECO:0007669"/>
    <property type="project" value="TreeGrafter"/>
</dbReference>
<sequence>MNTPHETDVLVVGAGPTGVAAAVMAASLNLRTVIVEADSVGGKLHVIGALENVPGNWSTGPQLAEALAADLDRLQQVGRCSVMQGRAASVTGYDDRAELTLEDGRALSAQLIVVATGVAALAPPDTDWISAPPRSSMPPLWRTKPADLAGRTYVLGGDRPLGTWLRTHPHSSTTLHVLCPPADDYKIAEVARDERVRIVPVSHIVLSPMVYGDEWSLQVTDRQGERKSYVAKTVLNNLGNTPAGLDGLASSEDGYCPPGKQHPRVRVAGDLRSAQFQRVTTAQGSGAEAVLASYYASVLKPC</sequence>
<protein>
    <submittedName>
        <fullName evidence="1">FAD-dependent oxidoreductase</fullName>
    </submittedName>
</protein>
<reference evidence="1" key="1">
    <citation type="submission" date="2020-09" db="EMBL/GenBank/DDBJ databases">
        <title>Secondary metabolite and genome analysis of marine Streptomyces chumphonensis KK1-2T.</title>
        <authorList>
            <person name="Phongsopitanun W."/>
            <person name="Kanchanasin P."/>
            <person name="Pittayakhajonwut P."/>
            <person name="Suwanborirux K."/>
            <person name="Tanasupawat S."/>
        </authorList>
    </citation>
    <scope>NUCLEOTIDE SEQUENCE</scope>
    <source>
        <strain evidence="1">KK1-2</strain>
    </source>
</reference>
<dbReference type="EMBL" id="JACXYU010000021">
    <property type="protein sequence ID" value="MBD3934854.1"/>
    <property type="molecule type" value="Genomic_DNA"/>
</dbReference>
<dbReference type="InterPro" id="IPR036188">
    <property type="entry name" value="FAD/NAD-bd_sf"/>
</dbReference>
<dbReference type="GO" id="GO:0050660">
    <property type="term" value="F:flavin adenine dinucleotide binding"/>
    <property type="evidence" value="ECO:0007669"/>
    <property type="project" value="TreeGrafter"/>
</dbReference>